<comment type="caution">
    <text evidence="1">The sequence shown here is derived from an EMBL/GenBank/DDBJ whole genome shotgun (WGS) entry which is preliminary data.</text>
</comment>
<sequence length="197" mass="22134">MTSEFYKDGILISNVTRGEMTIPAVYKSDEGWYWCENSEENSTKSWMNVTASITSSFNTTSPSSFQLPLLLISLSVSGVALLIFSIILLLSCYHKRTKVSEVVTSDPREVLYADVRIKQDQEHRERREKTSSADPVYSAVKPNTVGGASAGPMDVTYGQVEMKTKKKKKEKHLPPEPDVIYQSVLYRDQSVLYTGCM</sequence>
<evidence type="ECO:0000313" key="1">
    <source>
        <dbReference type="EMBL" id="KAJ8008610.1"/>
    </source>
</evidence>
<gene>
    <name evidence="1" type="ORF">DPEC_G00106670</name>
</gene>
<protein>
    <submittedName>
        <fullName evidence="1">Uncharacterized protein</fullName>
    </submittedName>
</protein>
<reference evidence="1" key="1">
    <citation type="submission" date="2021-05" db="EMBL/GenBank/DDBJ databases">
        <authorList>
            <person name="Pan Q."/>
            <person name="Jouanno E."/>
            <person name="Zahm M."/>
            <person name="Klopp C."/>
            <person name="Cabau C."/>
            <person name="Louis A."/>
            <person name="Berthelot C."/>
            <person name="Parey E."/>
            <person name="Roest Crollius H."/>
            <person name="Montfort J."/>
            <person name="Robinson-Rechavi M."/>
            <person name="Bouchez O."/>
            <person name="Lampietro C."/>
            <person name="Lopez Roques C."/>
            <person name="Donnadieu C."/>
            <person name="Postlethwait J."/>
            <person name="Bobe J."/>
            <person name="Dillon D."/>
            <person name="Chandos A."/>
            <person name="von Hippel F."/>
            <person name="Guiguen Y."/>
        </authorList>
    </citation>
    <scope>NUCLEOTIDE SEQUENCE</scope>
    <source>
        <strain evidence="1">YG-Jan2019</strain>
    </source>
</reference>
<keyword evidence="2" id="KW-1185">Reference proteome</keyword>
<proteinExistence type="predicted"/>
<organism evidence="1 2">
    <name type="scientific">Dallia pectoralis</name>
    <name type="common">Alaska blackfish</name>
    <dbReference type="NCBI Taxonomy" id="75939"/>
    <lineage>
        <taxon>Eukaryota</taxon>
        <taxon>Metazoa</taxon>
        <taxon>Chordata</taxon>
        <taxon>Craniata</taxon>
        <taxon>Vertebrata</taxon>
        <taxon>Euteleostomi</taxon>
        <taxon>Actinopterygii</taxon>
        <taxon>Neopterygii</taxon>
        <taxon>Teleostei</taxon>
        <taxon>Protacanthopterygii</taxon>
        <taxon>Esociformes</taxon>
        <taxon>Umbridae</taxon>
        <taxon>Dallia</taxon>
    </lineage>
</organism>
<accession>A0ACC2GYK1</accession>
<dbReference type="Proteomes" id="UP001157502">
    <property type="component" value="Chromosome 8"/>
</dbReference>
<evidence type="ECO:0000313" key="2">
    <source>
        <dbReference type="Proteomes" id="UP001157502"/>
    </source>
</evidence>
<name>A0ACC2GYK1_DALPE</name>
<dbReference type="EMBL" id="CM055735">
    <property type="protein sequence ID" value="KAJ8008610.1"/>
    <property type="molecule type" value="Genomic_DNA"/>
</dbReference>